<dbReference type="InterPro" id="IPR036390">
    <property type="entry name" value="WH_DNA-bd_sf"/>
</dbReference>
<dbReference type="GO" id="GO:0003700">
    <property type="term" value="F:DNA-binding transcription factor activity"/>
    <property type="evidence" value="ECO:0007669"/>
    <property type="project" value="InterPro"/>
</dbReference>
<evidence type="ECO:0000313" key="8">
    <source>
        <dbReference type="EMBL" id="KFI82095.1"/>
    </source>
</evidence>
<dbReference type="Pfam" id="PF03466">
    <property type="entry name" value="LysR_substrate"/>
    <property type="match status" value="1"/>
</dbReference>
<dbReference type="Pfam" id="PF00126">
    <property type="entry name" value="HTH_1"/>
    <property type="match status" value="1"/>
</dbReference>
<keyword evidence="4" id="KW-0010">Activator</keyword>
<dbReference type="Gene3D" id="1.10.10.10">
    <property type="entry name" value="Winged helix-like DNA-binding domain superfamily/Winged helix DNA-binding domain"/>
    <property type="match status" value="1"/>
</dbReference>
<dbReference type="SUPFAM" id="SSF46785">
    <property type="entry name" value="Winged helix' DNA-binding domain"/>
    <property type="match status" value="1"/>
</dbReference>
<dbReference type="GeneID" id="98300148"/>
<gene>
    <name evidence="8" type="ORF">BPSY_0943</name>
</gene>
<dbReference type="InterPro" id="IPR050176">
    <property type="entry name" value="LTTR"/>
</dbReference>
<dbReference type="InterPro" id="IPR000847">
    <property type="entry name" value="LysR_HTH_N"/>
</dbReference>
<dbReference type="SUPFAM" id="SSF53850">
    <property type="entry name" value="Periplasmic binding protein-like II"/>
    <property type="match status" value="1"/>
</dbReference>
<dbReference type="AlphaFoldDB" id="A0A087CFP5"/>
<dbReference type="STRING" id="218140.BPSY_0943"/>
<name>A0A087CFP5_9BIFI</name>
<proteinExistence type="inferred from homology"/>
<dbReference type="eggNOG" id="COG0583">
    <property type="taxonomic scope" value="Bacteria"/>
</dbReference>
<dbReference type="InterPro" id="IPR017685">
    <property type="entry name" value="ArgP"/>
</dbReference>
<keyword evidence="9" id="KW-1185">Reference proteome</keyword>
<dbReference type="PANTHER" id="PTHR30579">
    <property type="entry name" value="TRANSCRIPTIONAL REGULATOR"/>
    <property type="match status" value="1"/>
</dbReference>
<evidence type="ECO:0000256" key="4">
    <source>
        <dbReference type="ARBA" id="ARBA00023159"/>
    </source>
</evidence>
<comment type="caution">
    <text evidence="8">The sequence shown here is derived from an EMBL/GenBank/DDBJ whole genome shotgun (WGS) entry which is preliminary data.</text>
</comment>
<feature type="compositionally biased region" description="Basic and acidic residues" evidence="6">
    <location>
        <begin position="1"/>
        <end position="17"/>
    </location>
</feature>
<protein>
    <submittedName>
        <fullName evidence="8">Chromosome replication initiation inhibitor protein</fullName>
    </submittedName>
</protein>
<dbReference type="Gene3D" id="3.40.190.290">
    <property type="match status" value="1"/>
</dbReference>
<keyword evidence="3" id="KW-0238">DNA-binding</keyword>
<dbReference type="PROSITE" id="PS50931">
    <property type="entry name" value="HTH_LYSR"/>
    <property type="match status" value="1"/>
</dbReference>
<dbReference type="InterPro" id="IPR005119">
    <property type="entry name" value="LysR_subst-bd"/>
</dbReference>
<sequence>MREYSGYHNRLRDRLGDKPGANPGDRAGGTLGHNPVNSSATAAASIPDASSEHISQLKSEDLSANIRAIPLEQLLALQSIIEEGSFDAAADELHISQSAISQRIKALESQVGHIVIQRSKPVQATAMGQLLLRLARQITLAQEEAAQRIDNEQRNSTVNIRIVVNADSLEGWVLPALAPIAQQSIALDIKRQDEHISSRMLRSGEAMAAITAEETPVQGCTMTKLGYMAYFAAATPEFASRWFPEGMTRETLELAPLVQYDRDDQLQYHFVRRITHAKVHPPMHFVPTSIGYNDAVALGYGWGLIPSTSFSSYPEGTLVRLSPQEPLLLPLFWQQWKLSSPSLDAVAAAIIKASRTALVQDHDAEAGRGYASPST</sequence>
<evidence type="ECO:0000256" key="1">
    <source>
        <dbReference type="ARBA" id="ARBA00009437"/>
    </source>
</evidence>
<dbReference type="PANTHER" id="PTHR30579:SF2">
    <property type="entry name" value="HTH-TYPE TRANSCRIPTIONAL REGULATOR ARGP"/>
    <property type="match status" value="1"/>
</dbReference>
<dbReference type="NCBIfam" id="TIGR03298">
    <property type="entry name" value="argP"/>
    <property type="match status" value="1"/>
</dbReference>
<evidence type="ECO:0000313" key="9">
    <source>
        <dbReference type="Proteomes" id="UP000029050"/>
    </source>
</evidence>
<feature type="domain" description="HTH lysR-type" evidence="7">
    <location>
        <begin position="69"/>
        <end position="125"/>
    </location>
</feature>
<dbReference type="OrthoDB" id="3252676at2"/>
<dbReference type="EMBL" id="JGZI01000009">
    <property type="protein sequence ID" value="KFI82095.1"/>
    <property type="molecule type" value="Genomic_DNA"/>
</dbReference>
<dbReference type="PRINTS" id="PR00039">
    <property type="entry name" value="HTHLYSR"/>
</dbReference>
<feature type="region of interest" description="Disordered" evidence="6">
    <location>
        <begin position="1"/>
        <end position="47"/>
    </location>
</feature>
<keyword evidence="2" id="KW-0805">Transcription regulation</keyword>
<dbReference type="RefSeq" id="WP_051921715.1">
    <property type="nucleotide sequence ID" value="NZ_JGZI01000009.1"/>
</dbReference>
<evidence type="ECO:0000256" key="2">
    <source>
        <dbReference type="ARBA" id="ARBA00023015"/>
    </source>
</evidence>
<dbReference type="Proteomes" id="UP000029050">
    <property type="component" value="Unassembled WGS sequence"/>
</dbReference>
<keyword evidence="5" id="KW-0804">Transcription</keyword>
<evidence type="ECO:0000259" key="7">
    <source>
        <dbReference type="PROSITE" id="PS50931"/>
    </source>
</evidence>
<evidence type="ECO:0000256" key="5">
    <source>
        <dbReference type="ARBA" id="ARBA00023163"/>
    </source>
</evidence>
<reference evidence="8 9" key="1">
    <citation type="submission" date="2014-03" db="EMBL/GenBank/DDBJ databases">
        <title>Genomics of Bifidobacteria.</title>
        <authorList>
            <person name="Ventura M."/>
            <person name="Milani C."/>
            <person name="Lugli G.A."/>
        </authorList>
    </citation>
    <scope>NUCLEOTIDE SEQUENCE [LARGE SCALE GENOMIC DNA]</scope>
    <source>
        <strain evidence="8 9">LMG 21775</strain>
    </source>
</reference>
<dbReference type="NCBIfam" id="NF002964">
    <property type="entry name" value="PRK03635.1"/>
    <property type="match status" value="1"/>
</dbReference>
<evidence type="ECO:0000256" key="3">
    <source>
        <dbReference type="ARBA" id="ARBA00023125"/>
    </source>
</evidence>
<dbReference type="InterPro" id="IPR036388">
    <property type="entry name" value="WH-like_DNA-bd_sf"/>
</dbReference>
<dbReference type="GO" id="GO:0003677">
    <property type="term" value="F:DNA binding"/>
    <property type="evidence" value="ECO:0007669"/>
    <property type="project" value="UniProtKB-KW"/>
</dbReference>
<evidence type="ECO:0000256" key="6">
    <source>
        <dbReference type="SAM" id="MobiDB-lite"/>
    </source>
</evidence>
<accession>A0A087CFP5</accession>
<organism evidence="8 9">
    <name type="scientific">Bifidobacterium psychraerophilum</name>
    <dbReference type="NCBI Taxonomy" id="218140"/>
    <lineage>
        <taxon>Bacteria</taxon>
        <taxon>Bacillati</taxon>
        <taxon>Actinomycetota</taxon>
        <taxon>Actinomycetes</taxon>
        <taxon>Bifidobacteriales</taxon>
        <taxon>Bifidobacteriaceae</taxon>
        <taxon>Bifidobacterium</taxon>
    </lineage>
</organism>
<comment type="similarity">
    <text evidence="1">Belongs to the LysR transcriptional regulatory family.</text>
</comment>